<evidence type="ECO:0000256" key="1">
    <source>
        <dbReference type="SAM" id="SignalP"/>
    </source>
</evidence>
<evidence type="ECO:0000313" key="2">
    <source>
        <dbReference type="EMBL" id="MFC0224473.1"/>
    </source>
</evidence>
<feature type="chain" id="PRO_5045101123" description="Sensor domain-containing protein" evidence="1">
    <location>
        <begin position="25"/>
        <end position="230"/>
    </location>
</feature>
<dbReference type="Proteomes" id="UP001589698">
    <property type="component" value="Unassembled WGS sequence"/>
</dbReference>
<protein>
    <recommendedName>
        <fullName evidence="4">Sensor domain-containing protein</fullName>
    </recommendedName>
</protein>
<dbReference type="RefSeq" id="WP_378520239.1">
    <property type="nucleotide sequence ID" value="NZ_JBHLXH010000002.1"/>
</dbReference>
<organism evidence="2 3">
    <name type="scientific">Nocardioides zeicaulis</name>
    <dbReference type="NCBI Taxonomy" id="1776857"/>
    <lineage>
        <taxon>Bacteria</taxon>
        <taxon>Bacillati</taxon>
        <taxon>Actinomycetota</taxon>
        <taxon>Actinomycetes</taxon>
        <taxon>Propionibacteriales</taxon>
        <taxon>Nocardioidaceae</taxon>
        <taxon>Nocardioides</taxon>
    </lineage>
</organism>
<sequence>MRRPTPSSAPWSAPLAVLVTLVLAGCAGTPRPAAPADPAPSPTSAAAVDRVETAGRIPNDFPLTSGWRAGLKAPRRGNADLPLCGDGSGDPPNANATDRLAARWAKRARTRQVTLYPDGAAARQAVGALLAYYRGCPVAGWGELPWRSTTTVRPTGTGTPGESRWQVVQALADADGVFGGSVVQVVRVGRAVLLDVAGATVDGRWTARARAIAADQVTWGAAVVEAMDGL</sequence>
<dbReference type="PROSITE" id="PS51257">
    <property type="entry name" value="PROKAR_LIPOPROTEIN"/>
    <property type="match status" value="1"/>
</dbReference>
<comment type="caution">
    <text evidence="2">The sequence shown here is derived from an EMBL/GenBank/DDBJ whole genome shotgun (WGS) entry which is preliminary data.</text>
</comment>
<name>A0ABV6E664_9ACTN</name>
<proteinExistence type="predicted"/>
<evidence type="ECO:0000313" key="3">
    <source>
        <dbReference type="Proteomes" id="UP001589698"/>
    </source>
</evidence>
<evidence type="ECO:0008006" key="4">
    <source>
        <dbReference type="Google" id="ProtNLM"/>
    </source>
</evidence>
<gene>
    <name evidence="2" type="ORF">ACFFJG_18445</name>
</gene>
<reference evidence="2 3" key="1">
    <citation type="submission" date="2024-09" db="EMBL/GenBank/DDBJ databases">
        <authorList>
            <person name="Sun Q."/>
            <person name="Mori K."/>
        </authorList>
    </citation>
    <scope>NUCLEOTIDE SEQUENCE [LARGE SCALE GENOMIC DNA]</scope>
    <source>
        <strain evidence="2 3">CCM 8654</strain>
    </source>
</reference>
<feature type="signal peptide" evidence="1">
    <location>
        <begin position="1"/>
        <end position="24"/>
    </location>
</feature>
<accession>A0ABV6E664</accession>
<keyword evidence="1" id="KW-0732">Signal</keyword>
<dbReference type="EMBL" id="JBHLXH010000002">
    <property type="protein sequence ID" value="MFC0224473.1"/>
    <property type="molecule type" value="Genomic_DNA"/>
</dbReference>
<keyword evidence="3" id="KW-1185">Reference proteome</keyword>